<evidence type="ECO:0000256" key="2">
    <source>
        <dbReference type="RuleBase" id="RU003876"/>
    </source>
</evidence>
<accession>A0AAD1XPT8</accession>
<comment type="caution">
    <text evidence="4">The sequence shown here is derived from an EMBL/GenBank/DDBJ whole genome shotgun (WGS) entry which is preliminary data.</text>
</comment>
<dbReference type="EMBL" id="CAMPGE010018032">
    <property type="protein sequence ID" value="CAI2376471.1"/>
    <property type="molecule type" value="Genomic_DNA"/>
</dbReference>
<name>A0AAD1XPT8_EUPCR</name>
<feature type="region of interest" description="Disordered" evidence="3">
    <location>
        <begin position="286"/>
        <end position="316"/>
    </location>
</feature>
<dbReference type="GO" id="GO:0006334">
    <property type="term" value="P:nucleosome assembly"/>
    <property type="evidence" value="ECO:0007669"/>
    <property type="project" value="InterPro"/>
</dbReference>
<feature type="compositionally biased region" description="Acidic residues" evidence="3">
    <location>
        <begin position="287"/>
        <end position="316"/>
    </location>
</feature>
<evidence type="ECO:0000256" key="3">
    <source>
        <dbReference type="SAM" id="MobiDB-lite"/>
    </source>
</evidence>
<dbReference type="Gene3D" id="3.30.1120.90">
    <property type="entry name" value="Nucleosome assembly protein"/>
    <property type="match status" value="1"/>
</dbReference>
<dbReference type="InterPro" id="IPR037231">
    <property type="entry name" value="NAP-like_sf"/>
</dbReference>
<dbReference type="GO" id="GO:0005634">
    <property type="term" value="C:nucleus"/>
    <property type="evidence" value="ECO:0007669"/>
    <property type="project" value="InterPro"/>
</dbReference>
<evidence type="ECO:0000313" key="4">
    <source>
        <dbReference type="EMBL" id="CAI2376471.1"/>
    </source>
</evidence>
<keyword evidence="5" id="KW-1185">Reference proteome</keyword>
<reference evidence="4" key="1">
    <citation type="submission" date="2023-07" db="EMBL/GenBank/DDBJ databases">
        <authorList>
            <consortium name="AG Swart"/>
            <person name="Singh M."/>
            <person name="Singh A."/>
            <person name="Seah K."/>
            <person name="Emmerich C."/>
        </authorList>
    </citation>
    <scope>NUCLEOTIDE SEQUENCE</scope>
    <source>
        <strain evidence="4">DP1</strain>
    </source>
</reference>
<dbReference type="PANTHER" id="PTHR11875">
    <property type="entry name" value="TESTIS-SPECIFIC Y-ENCODED PROTEIN"/>
    <property type="match status" value="1"/>
</dbReference>
<comment type="similarity">
    <text evidence="1 2">Belongs to the nucleosome assembly protein (NAP) family.</text>
</comment>
<proteinExistence type="inferred from homology"/>
<sequence>MKKSDKELKNYEMRISNTVSGIDESVRDRFKALAHISNMLAEISKQYELEAKKIEFEAEQSNKPLYTLRSMIVQGKEIDGAEHMLQEFNQRFEESKNDDFDSIQVKEFKKVDQLADSAGVPGFWLNAMKHSTIASSLILKKDEPLLKELYDIELIPQEGSPDFILKFHFNANDFMTNTVLTKRYIMEDDDKVKQVDSTKIKWREGMSLTEKPKSKKKGKKNKYDEDGVESFFKFFDSKEPCVGNPDQDDLDSDDEMKLDRLEEDFDIAVEIKSELIPNALEYYLNIVEDEPVESEEGEDQDQEQDENEDDNASEDD</sequence>
<organism evidence="4 5">
    <name type="scientific">Euplotes crassus</name>
    <dbReference type="NCBI Taxonomy" id="5936"/>
    <lineage>
        <taxon>Eukaryota</taxon>
        <taxon>Sar</taxon>
        <taxon>Alveolata</taxon>
        <taxon>Ciliophora</taxon>
        <taxon>Intramacronucleata</taxon>
        <taxon>Spirotrichea</taxon>
        <taxon>Hypotrichia</taxon>
        <taxon>Euplotida</taxon>
        <taxon>Euplotidae</taxon>
        <taxon>Moneuplotes</taxon>
    </lineage>
</organism>
<dbReference type="SUPFAM" id="SSF143113">
    <property type="entry name" value="NAP-like"/>
    <property type="match status" value="1"/>
</dbReference>
<evidence type="ECO:0000256" key="1">
    <source>
        <dbReference type="ARBA" id="ARBA00009947"/>
    </source>
</evidence>
<evidence type="ECO:0008006" key="6">
    <source>
        <dbReference type="Google" id="ProtNLM"/>
    </source>
</evidence>
<dbReference type="InterPro" id="IPR002164">
    <property type="entry name" value="NAP_family"/>
</dbReference>
<gene>
    <name evidence="4" type="ORF">ECRASSUSDP1_LOCUS17841</name>
</gene>
<evidence type="ECO:0000313" key="5">
    <source>
        <dbReference type="Proteomes" id="UP001295684"/>
    </source>
</evidence>
<dbReference type="AlphaFoldDB" id="A0AAD1XPT8"/>
<dbReference type="Proteomes" id="UP001295684">
    <property type="component" value="Unassembled WGS sequence"/>
</dbReference>
<dbReference type="Pfam" id="PF00956">
    <property type="entry name" value="NAP"/>
    <property type="match status" value="1"/>
</dbReference>
<protein>
    <recommendedName>
        <fullName evidence="6">Nucleosome assembly protein</fullName>
    </recommendedName>
</protein>